<dbReference type="OrthoDB" id="5334794at2"/>
<dbReference type="Proteomes" id="UP000326944">
    <property type="component" value="Chromosome"/>
</dbReference>
<dbReference type="RefSeq" id="WP_152307426.1">
    <property type="nucleotide sequence ID" value="NZ_CP043617.1"/>
</dbReference>
<sequence>MNISDMVFDMELAGVDAEHIAGIVELCKNKGFSSEMVDEELIKLGYPKIFTIEYDDYDEYNSFDDEDYYSMEKFSHKRQLRD</sequence>
<gene>
    <name evidence="1" type="ORF">FJR48_06955</name>
</gene>
<dbReference type="EMBL" id="CP043617">
    <property type="protein sequence ID" value="QFR49482.1"/>
    <property type="molecule type" value="Genomic_DNA"/>
</dbReference>
<dbReference type="KEGG" id="sulg:FJR48_06955"/>
<name>A0A5P8P181_9BACT</name>
<evidence type="ECO:0000313" key="2">
    <source>
        <dbReference type="Proteomes" id="UP000326944"/>
    </source>
</evidence>
<reference evidence="1 2" key="1">
    <citation type="submission" date="2019-09" db="EMBL/GenBank/DDBJ databases">
        <title>Sulfurimonas gotlandica sp. nov., a chemoautotrophic and psychrotolerant epsilonproteobacterium isolated from a pelagic redoxcline, and an emended description of the genus Sulfurimonas.</title>
        <authorList>
            <person name="Wang S."/>
            <person name="Jiang L."/>
            <person name="Shao S."/>
        </authorList>
    </citation>
    <scope>NUCLEOTIDE SEQUENCE [LARGE SCALE GENOMIC DNA]</scope>
    <source>
        <strain evidence="1 2">GYSZ_1</strain>
    </source>
</reference>
<dbReference type="AlphaFoldDB" id="A0A5P8P181"/>
<organism evidence="1 2">
    <name type="scientific">Sulfurimonas lithotrophica</name>
    <dbReference type="NCBI Taxonomy" id="2590022"/>
    <lineage>
        <taxon>Bacteria</taxon>
        <taxon>Pseudomonadati</taxon>
        <taxon>Campylobacterota</taxon>
        <taxon>Epsilonproteobacteria</taxon>
        <taxon>Campylobacterales</taxon>
        <taxon>Sulfurimonadaceae</taxon>
        <taxon>Sulfurimonas</taxon>
    </lineage>
</organism>
<protein>
    <submittedName>
        <fullName evidence="1">Uncharacterized protein</fullName>
    </submittedName>
</protein>
<accession>A0A5P8P181</accession>
<proteinExistence type="predicted"/>
<keyword evidence="2" id="KW-1185">Reference proteome</keyword>
<evidence type="ECO:0000313" key="1">
    <source>
        <dbReference type="EMBL" id="QFR49482.1"/>
    </source>
</evidence>